<keyword evidence="8" id="KW-0472">Membrane</keyword>
<dbReference type="AlphaFoldDB" id="A0A8D8SAD0"/>
<evidence type="ECO:0000256" key="9">
    <source>
        <dbReference type="ARBA" id="ARBA00023180"/>
    </source>
</evidence>
<evidence type="ECO:0000256" key="8">
    <source>
        <dbReference type="ARBA" id="ARBA00023136"/>
    </source>
</evidence>
<name>A0A8D8SAD0_9HEMI</name>
<keyword evidence="3 11" id="KW-0808">Transferase</keyword>
<dbReference type="PANTHER" id="PTHR12270:SF25">
    <property type="entry name" value="GLYCOSYLTRANSFERASE-LIKE PROTEIN LARGE"/>
    <property type="match status" value="1"/>
</dbReference>
<dbReference type="CDD" id="cd06431">
    <property type="entry name" value="GT8_LARGE_C"/>
    <property type="match status" value="1"/>
</dbReference>
<dbReference type="Pfam" id="PF01501">
    <property type="entry name" value="Glyco_transf_8"/>
    <property type="match status" value="1"/>
</dbReference>
<dbReference type="GO" id="GO:0042285">
    <property type="term" value="F:xylosyltransferase activity"/>
    <property type="evidence" value="ECO:0007669"/>
    <property type="project" value="TreeGrafter"/>
</dbReference>
<evidence type="ECO:0000313" key="11">
    <source>
        <dbReference type="EMBL" id="CAG6664831.1"/>
    </source>
</evidence>
<evidence type="ECO:0000256" key="4">
    <source>
        <dbReference type="ARBA" id="ARBA00022692"/>
    </source>
</evidence>
<evidence type="ECO:0000256" key="3">
    <source>
        <dbReference type="ARBA" id="ARBA00022679"/>
    </source>
</evidence>
<comment type="subcellular location">
    <subcellularLocation>
        <location evidence="1">Golgi apparatus membrane</location>
        <topology evidence="1">Single-pass type II membrane protein</topology>
    </subcellularLocation>
</comment>
<dbReference type="Pfam" id="PF13896">
    <property type="entry name" value="Glyco_transf_49"/>
    <property type="match status" value="1"/>
</dbReference>
<dbReference type="PANTHER" id="PTHR12270">
    <property type="entry name" value="GLYCOSYLTRANSFERASE-RELATED"/>
    <property type="match status" value="1"/>
</dbReference>
<dbReference type="GO" id="GO:0035269">
    <property type="term" value="P:protein O-linked glycosylation via mannose"/>
    <property type="evidence" value="ECO:0007669"/>
    <property type="project" value="UniProtKB-ARBA"/>
</dbReference>
<evidence type="ECO:0000256" key="6">
    <source>
        <dbReference type="ARBA" id="ARBA00022989"/>
    </source>
</evidence>
<dbReference type="InterPro" id="IPR051292">
    <property type="entry name" value="Xyl/GlcA_transferase"/>
</dbReference>
<keyword evidence="2" id="KW-0328">Glycosyltransferase</keyword>
<dbReference type="InterPro" id="IPR002495">
    <property type="entry name" value="Glyco_trans_8"/>
</dbReference>
<keyword evidence="4" id="KW-0812">Transmembrane</keyword>
<dbReference type="FunFam" id="3.90.550.10:FF:000016">
    <property type="entry name" value="LARGE xylosyl- and glucuronyltransferase 2"/>
    <property type="match status" value="1"/>
</dbReference>
<dbReference type="InterPro" id="IPR029044">
    <property type="entry name" value="Nucleotide-diphossugar_trans"/>
</dbReference>
<sequence length="722" mass="83027">MARHWLSSFLLGALLASVILYTVLVQRNNGDPVSPRSREAHLLAKMQEMEQQLVSLRHQVSGSNTVPLPTPAPVLCNSKKGAVIPPCEVIQVSIVCAGYNSTRSLVTLIKSILFYRKNPLHFHLITDTVAQNILQTLFSTWSIPQVEVSFYLADSVVDDVSWIPNKHYSGVYGLLKLTLPKVLPETLSKTIVLDTDVIFATDIAQLWQLFGQLRHRQTIGLVENQSDWYLGKLWKNHKPWPALGRGFNTGVILLDLSKLRDISWGGFWRIIAEKSLMTRFWTSLADQDIFNAIISEHPYLVYTLPCQWNVQLSDNTKSDELCYTELTDDLKIIHWNSPKKLKVKNKHMQFFRNLYLTFLEYDGNLLTRELFGCNMTQTTKQQVELSNLNEEDPCYDLRRSPLSSLRTHLYFLEYDYESSSDGSDVTLVAQLSMDRLQMVELLFKHWEGPISLTLYMSDAEAQQFLSYAGNSEALRSRYNIGYHVVYKEGNFYPINMLRNVALDQVNTPYVFLLDIDFLPMLGLYSYLKSTIRGMDIMHDRKKVLVVPAFETQRYRTAFPSSKQSLVSMLAEGALYTFRYHVWRQGHAPTNYTRWINATAPYRIDWAPDFEPYIVAHRDLPRYDTRFVGFGWNKVSHIMQLFVSNYQFFVLPDAFIIHLPHAPSFDIAKFRASASYRHCLRLLKAEFVAEVKANFANGTGGEPAGVGPRLRLLSQESEMDDNR</sequence>
<dbReference type="GO" id="GO:0015020">
    <property type="term" value="F:glucuronosyltransferase activity"/>
    <property type="evidence" value="ECO:0007669"/>
    <property type="project" value="TreeGrafter"/>
</dbReference>
<evidence type="ECO:0000256" key="2">
    <source>
        <dbReference type="ARBA" id="ARBA00022676"/>
    </source>
</evidence>
<keyword evidence="6" id="KW-1133">Transmembrane helix</keyword>
<evidence type="ECO:0000256" key="10">
    <source>
        <dbReference type="SAM" id="SignalP"/>
    </source>
</evidence>
<feature type="chain" id="PRO_5034500462" evidence="10">
    <location>
        <begin position="21"/>
        <end position="722"/>
    </location>
</feature>
<dbReference type="GO" id="GO:0000139">
    <property type="term" value="C:Golgi membrane"/>
    <property type="evidence" value="ECO:0007669"/>
    <property type="project" value="UniProtKB-SubCell"/>
</dbReference>
<dbReference type="FunFam" id="3.90.550.10:FF:000229">
    <property type="entry name" value="Glycosyltransferase-like protein LARGE"/>
    <property type="match status" value="1"/>
</dbReference>
<evidence type="ECO:0000256" key="5">
    <source>
        <dbReference type="ARBA" id="ARBA00022968"/>
    </source>
</evidence>
<keyword evidence="10" id="KW-0732">Signal</keyword>
<dbReference type="SUPFAM" id="SSF53448">
    <property type="entry name" value="Nucleotide-diphospho-sugar transferases"/>
    <property type="match status" value="1"/>
</dbReference>
<feature type="signal peptide" evidence="10">
    <location>
        <begin position="1"/>
        <end position="20"/>
    </location>
</feature>
<proteinExistence type="predicted"/>
<keyword evidence="5" id="KW-0735">Signal-anchor</keyword>
<keyword evidence="9" id="KW-0325">Glycoprotein</keyword>
<evidence type="ECO:0000256" key="7">
    <source>
        <dbReference type="ARBA" id="ARBA00023034"/>
    </source>
</evidence>
<dbReference type="Gene3D" id="3.90.550.10">
    <property type="entry name" value="Spore Coat Polysaccharide Biosynthesis Protein SpsA, Chain A"/>
    <property type="match status" value="1"/>
</dbReference>
<dbReference type="EMBL" id="HBUF01208667">
    <property type="protein sequence ID" value="CAG6664831.1"/>
    <property type="molecule type" value="Transcribed_RNA"/>
</dbReference>
<evidence type="ECO:0000256" key="1">
    <source>
        <dbReference type="ARBA" id="ARBA00004323"/>
    </source>
</evidence>
<protein>
    <submittedName>
        <fullName evidence="11">Glycosyltransferase-like protein LARGE2</fullName>
    </submittedName>
</protein>
<keyword evidence="7" id="KW-0333">Golgi apparatus</keyword>
<organism evidence="11">
    <name type="scientific">Cacopsylla melanoneura</name>
    <dbReference type="NCBI Taxonomy" id="428564"/>
    <lineage>
        <taxon>Eukaryota</taxon>
        <taxon>Metazoa</taxon>
        <taxon>Ecdysozoa</taxon>
        <taxon>Arthropoda</taxon>
        <taxon>Hexapoda</taxon>
        <taxon>Insecta</taxon>
        <taxon>Pterygota</taxon>
        <taxon>Neoptera</taxon>
        <taxon>Paraneoptera</taxon>
        <taxon>Hemiptera</taxon>
        <taxon>Sternorrhyncha</taxon>
        <taxon>Psylloidea</taxon>
        <taxon>Psyllidae</taxon>
        <taxon>Psyllinae</taxon>
        <taxon>Cacopsylla</taxon>
    </lineage>
</organism>
<reference evidence="11" key="1">
    <citation type="submission" date="2021-05" db="EMBL/GenBank/DDBJ databases">
        <authorList>
            <person name="Alioto T."/>
            <person name="Alioto T."/>
            <person name="Gomez Garrido J."/>
        </authorList>
    </citation>
    <scope>NUCLEOTIDE SEQUENCE</scope>
</reference>
<accession>A0A8D8SAD0</accession>